<dbReference type="RefSeq" id="WP_344879088.1">
    <property type="nucleotide sequence ID" value="NZ_BAABCJ010000001.1"/>
</dbReference>
<dbReference type="InterPro" id="IPR002933">
    <property type="entry name" value="Peptidase_M20"/>
</dbReference>
<dbReference type="SUPFAM" id="SSF53187">
    <property type="entry name" value="Zn-dependent exopeptidases"/>
    <property type="match status" value="1"/>
</dbReference>
<sequence length="439" mass="47106">MSNLSASEVTAEDEVVDICRNLIRIDTSNFGNNDSRGERRAAEYAASLMADAGADPQILESSPGRANVVARVAGTDSSLPALVVHGHLDVVPAQAADWSVDPFSGEISDGMVWGRGAVDMKDMDAMILSVMRHMARIGERPRRDIVYAFFADEEAGGDYGAGWLVEKRPELFAGATEAISEVGGFSSTINGRRAYFLQTAEKGIAWLRLAAAGRAGHGSQINDDNAVTRLANAVSRIGSHEWPIEYTKTTRAFLEGVSELTGVEFDESDPQALLDQLGTVARFVGATLQNTSNPTALTAGYKHNVIPGTAEALIDCRTLPGQEEVLRETIRRLAGPGVDVVADHEDISLEVPFSGDLVESMIDALGAEDPDAVVLPYMLSGGTDNKSLARLGITGYGFAPLRLPAELDFTGMFHGIDERVPVDSLKFGTRVLHRLLQSY</sequence>
<dbReference type="PANTHER" id="PTHR43808:SF8">
    <property type="entry name" value="PEPTIDASE M20 DIMERISATION DOMAIN-CONTAINING PROTEIN"/>
    <property type="match status" value="1"/>
</dbReference>
<name>A0ABP7CTD8_9MICC</name>
<dbReference type="Pfam" id="PF01546">
    <property type="entry name" value="Peptidase_M20"/>
    <property type="match status" value="1"/>
</dbReference>
<comment type="similarity">
    <text evidence="2">Belongs to the peptidase M20A family.</text>
</comment>
<gene>
    <name evidence="7" type="ORF">GCM10022377_03580</name>
</gene>
<evidence type="ECO:0000259" key="6">
    <source>
        <dbReference type="Pfam" id="PF07687"/>
    </source>
</evidence>
<evidence type="ECO:0000256" key="1">
    <source>
        <dbReference type="ARBA" id="ARBA00001947"/>
    </source>
</evidence>
<reference evidence="8" key="1">
    <citation type="journal article" date="2019" name="Int. J. Syst. Evol. Microbiol.">
        <title>The Global Catalogue of Microorganisms (GCM) 10K type strain sequencing project: providing services to taxonomists for standard genome sequencing and annotation.</title>
        <authorList>
            <consortium name="The Broad Institute Genomics Platform"/>
            <consortium name="The Broad Institute Genome Sequencing Center for Infectious Disease"/>
            <person name="Wu L."/>
            <person name="Ma J."/>
        </authorList>
    </citation>
    <scope>NUCLEOTIDE SEQUENCE [LARGE SCALE GENOMIC DNA]</scope>
    <source>
        <strain evidence="8">JCM 16961</strain>
    </source>
</reference>
<dbReference type="Pfam" id="PF07687">
    <property type="entry name" value="M20_dimer"/>
    <property type="match status" value="1"/>
</dbReference>
<comment type="caution">
    <text evidence="7">The sequence shown here is derived from an EMBL/GenBank/DDBJ whole genome shotgun (WGS) entry which is preliminary data.</text>
</comment>
<dbReference type="InterPro" id="IPR050072">
    <property type="entry name" value="Peptidase_M20A"/>
</dbReference>
<keyword evidence="3" id="KW-0479">Metal-binding</keyword>
<dbReference type="SUPFAM" id="SSF55031">
    <property type="entry name" value="Bacterial exopeptidase dimerisation domain"/>
    <property type="match status" value="1"/>
</dbReference>
<keyword evidence="8" id="KW-1185">Reference proteome</keyword>
<comment type="cofactor">
    <cofactor evidence="1">
        <name>Zn(2+)</name>
        <dbReference type="ChEBI" id="CHEBI:29105"/>
    </cofactor>
</comment>
<dbReference type="NCBIfam" id="NF005913">
    <property type="entry name" value="PRK07906.1"/>
    <property type="match status" value="1"/>
</dbReference>
<dbReference type="InterPro" id="IPR011650">
    <property type="entry name" value="Peptidase_M20_dimer"/>
</dbReference>
<evidence type="ECO:0000313" key="8">
    <source>
        <dbReference type="Proteomes" id="UP001501536"/>
    </source>
</evidence>
<dbReference type="Proteomes" id="UP001501536">
    <property type="component" value="Unassembled WGS sequence"/>
</dbReference>
<evidence type="ECO:0000313" key="7">
    <source>
        <dbReference type="EMBL" id="GAA3694248.1"/>
    </source>
</evidence>
<dbReference type="PANTHER" id="PTHR43808">
    <property type="entry name" value="ACETYLORNITHINE DEACETYLASE"/>
    <property type="match status" value="1"/>
</dbReference>
<dbReference type="Gene3D" id="1.10.150.900">
    <property type="match status" value="1"/>
</dbReference>
<feature type="domain" description="Peptidase M20 dimerisation" evidence="6">
    <location>
        <begin position="199"/>
        <end position="330"/>
    </location>
</feature>
<dbReference type="Gene3D" id="3.30.70.360">
    <property type="match status" value="1"/>
</dbReference>
<dbReference type="InterPro" id="IPR036264">
    <property type="entry name" value="Bact_exopeptidase_dim_dom"/>
</dbReference>
<dbReference type="CDD" id="cd05675">
    <property type="entry name" value="M20_yscS_like"/>
    <property type="match status" value="1"/>
</dbReference>
<protein>
    <submittedName>
        <fullName evidence="7">M20/M25/M40 family metallo-hydrolase</fullName>
    </submittedName>
</protein>
<evidence type="ECO:0000256" key="5">
    <source>
        <dbReference type="ARBA" id="ARBA00022833"/>
    </source>
</evidence>
<organism evidence="7 8">
    <name type="scientific">Zhihengliuella alba</name>
    <dbReference type="NCBI Taxonomy" id="547018"/>
    <lineage>
        <taxon>Bacteria</taxon>
        <taxon>Bacillati</taxon>
        <taxon>Actinomycetota</taxon>
        <taxon>Actinomycetes</taxon>
        <taxon>Micrococcales</taxon>
        <taxon>Micrococcaceae</taxon>
        <taxon>Zhihengliuella</taxon>
    </lineage>
</organism>
<keyword evidence="5" id="KW-0862">Zinc</keyword>
<dbReference type="EMBL" id="BAABCJ010000001">
    <property type="protein sequence ID" value="GAA3694248.1"/>
    <property type="molecule type" value="Genomic_DNA"/>
</dbReference>
<evidence type="ECO:0000256" key="2">
    <source>
        <dbReference type="ARBA" id="ARBA00006247"/>
    </source>
</evidence>
<evidence type="ECO:0000256" key="3">
    <source>
        <dbReference type="ARBA" id="ARBA00022723"/>
    </source>
</evidence>
<keyword evidence="4" id="KW-0378">Hydrolase</keyword>
<accession>A0ABP7CTD8</accession>
<dbReference type="Gene3D" id="3.40.630.10">
    <property type="entry name" value="Zn peptidases"/>
    <property type="match status" value="1"/>
</dbReference>
<evidence type="ECO:0000256" key="4">
    <source>
        <dbReference type="ARBA" id="ARBA00022801"/>
    </source>
</evidence>
<proteinExistence type="inferred from homology"/>